<dbReference type="AlphaFoldDB" id="A0A813BPD9"/>
<feature type="region of interest" description="Disordered" evidence="6">
    <location>
        <begin position="748"/>
        <end position="781"/>
    </location>
</feature>
<feature type="transmembrane region" description="Helical" evidence="7">
    <location>
        <begin position="566"/>
        <end position="590"/>
    </location>
</feature>
<evidence type="ECO:0000256" key="2">
    <source>
        <dbReference type="ARBA" id="ARBA00022692"/>
    </source>
</evidence>
<evidence type="ECO:0000256" key="4">
    <source>
        <dbReference type="ARBA" id="ARBA00023136"/>
    </source>
</evidence>
<feature type="region of interest" description="Disordered" evidence="6">
    <location>
        <begin position="615"/>
        <end position="634"/>
    </location>
</feature>
<evidence type="ECO:0000256" key="8">
    <source>
        <dbReference type="SAM" id="SignalP"/>
    </source>
</evidence>
<feature type="region of interest" description="Disordered" evidence="6">
    <location>
        <begin position="321"/>
        <end position="377"/>
    </location>
</feature>
<dbReference type="Proteomes" id="UP000601435">
    <property type="component" value="Unassembled WGS sequence"/>
</dbReference>
<organism evidence="9 10">
    <name type="scientific">Symbiodinium necroappetens</name>
    <dbReference type="NCBI Taxonomy" id="1628268"/>
    <lineage>
        <taxon>Eukaryota</taxon>
        <taxon>Sar</taxon>
        <taxon>Alveolata</taxon>
        <taxon>Dinophyceae</taxon>
        <taxon>Suessiales</taxon>
        <taxon>Symbiodiniaceae</taxon>
        <taxon>Symbiodinium</taxon>
    </lineage>
</organism>
<dbReference type="PANTHER" id="PTHR15549">
    <property type="entry name" value="PAIRED IMMUNOGLOBULIN-LIKE TYPE 2 RECEPTOR"/>
    <property type="match status" value="1"/>
</dbReference>
<keyword evidence="3 7" id="KW-1133">Transmembrane helix</keyword>
<feature type="region of interest" description="Disordered" evidence="6">
    <location>
        <begin position="796"/>
        <end position="824"/>
    </location>
</feature>
<dbReference type="GO" id="GO:0016020">
    <property type="term" value="C:membrane"/>
    <property type="evidence" value="ECO:0007669"/>
    <property type="project" value="UniProtKB-SubCell"/>
</dbReference>
<gene>
    <name evidence="9" type="ORF">SNEC2469_LOCUS31587</name>
</gene>
<evidence type="ECO:0000256" key="6">
    <source>
        <dbReference type="SAM" id="MobiDB-lite"/>
    </source>
</evidence>
<sequence>MVAFQAQNVRAWVVLGILLCSSAADPRRLSDSTECDAPCQPGQFKALPLVALCGGGGCTVEDDILKGKSQLFMQIPVNSSGIRVEMTTRQTDQDLQLVDPATGICVAGAVGDTCPDGGRPANAGTGCADENDYCVTYEGMNWYFSGDKQLAPVFEKLSLQGQVTQLLNVWVEAPSGGELQVQVRNDPISPCPAQLPGCIPCEQYDRCGPFDKKICDGSAVVVCEATTQTTTTSTQTSVTVTSSTSSSRTSSTTLSHTVTTKTATTTSTTTTGTSTASSTISTTSYTDSTTLTATSTSTTTSRSTSGSSTSTSATLTSTSRTFSTTTSSSSAETETRTSSTSSSKTLTISSTTSQTNTNTHTVTTSSTSRTATTSSSVTTTMTFSMTTTWSTTATLTSETSTSQTSTWTESRTATSSSSTSSSTTSKSLTSTSMTGTSTTSESSTATGTASSTSTTVTGSTTMSSTLTLSSTWTTTSTTSSLSVTSQTETTTATNTLTTSSTITRSTVTTTSITSTTLSVTTTISSTTLTSTTSSSTETCGCCAACSIGVNYVPPGLAMTDEDNSAVALSVVVPVILVLLILMVLMVGWVCKRCKAQEMEPTEFFSFPAMDTSADANDKRHVKVGPDDDPADSEDPQELLELRKRNQSLLAELSSLRVELAAAKKAAAEPAAALESHRAKQEVMIASWKHEHVQLQGKVHHLQSLLQYMIHHATELARIVQGDCAQQGKLHHQVAAVMQRIRGLQDELASPAHQQAVAAETPPSRSRLGTVEPTPSTPRSLVQEPVAVALQEPLSMSGSSAVFPENVSKAPDPPPPPPPAPAVEETPFTSAQLQAFRQRAAARQALAASTASATRLAAAAAQAQDHGAPFLPLLPSHVQSPPRSGAEGTDNARENEQDLRSLRDKLLRRHNLSPQTWNERFRTLGQWTTERGLQLEEAQQALQRRLRRASLE</sequence>
<name>A0A813BPD9_9DINO</name>
<dbReference type="InterPro" id="IPR051694">
    <property type="entry name" value="Immunoregulatory_rcpt-like"/>
</dbReference>
<protein>
    <submittedName>
        <fullName evidence="9">Uncharacterized protein</fullName>
    </submittedName>
</protein>
<evidence type="ECO:0000256" key="7">
    <source>
        <dbReference type="SAM" id="Phobius"/>
    </source>
</evidence>
<evidence type="ECO:0000313" key="9">
    <source>
        <dbReference type="EMBL" id="CAE7918900.1"/>
    </source>
</evidence>
<feature type="coiled-coil region" evidence="5">
    <location>
        <begin position="638"/>
        <end position="665"/>
    </location>
</feature>
<reference evidence="9" key="1">
    <citation type="submission" date="2021-02" db="EMBL/GenBank/DDBJ databases">
        <authorList>
            <person name="Dougan E. K."/>
            <person name="Rhodes N."/>
            <person name="Thang M."/>
            <person name="Chan C."/>
        </authorList>
    </citation>
    <scope>NUCLEOTIDE SEQUENCE</scope>
</reference>
<dbReference type="GO" id="GO:0071944">
    <property type="term" value="C:cell periphery"/>
    <property type="evidence" value="ECO:0007669"/>
    <property type="project" value="UniProtKB-ARBA"/>
</dbReference>
<keyword evidence="8" id="KW-0732">Signal</keyword>
<evidence type="ECO:0000313" key="10">
    <source>
        <dbReference type="Proteomes" id="UP000601435"/>
    </source>
</evidence>
<dbReference type="PANTHER" id="PTHR15549:SF26">
    <property type="entry name" value="AXIAL BUDDING PATTERN PROTEIN 2-RELATED"/>
    <property type="match status" value="1"/>
</dbReference>
<evidence type="ECO:0000256" key="5">
    <source>
        <dbReference type="SAM" id="Coils"/>
    </source>
</evidence>
<evidence type="ECO:0000256" key="3">
    <source>
        <dbReference type="ARBA" id="ARBA00022989"/>
    </source>
</evidence>
<proteinExistence type="predicted"/>
<feature type="signal peptide" evidence="8">
    <location>
        <begin position="1"/>
        <end position="24"/>
    </location>
</feature>
<keyword evidence="4 7" id="KW-0472">Membrane</keyword>
<feature type="region of interest" description="Disordered" evidence="6">
    <location>
        <begin position="868"/>
        <end position="896"/>
    </location>
</feature>
<feature type="chain" id="PRO_5032682019" evidence="8">
    <location>
        <begin position="25"/>
        <end position="951"/>
    </location>
</feature>
<evidence type="ECO:0000256" key="1">
    <source>
        <dbReference type="ARBA" id="ARBA00004167"/>
    </source>
</evidence>
<keyword evidence="5" id="KW-0175">Coiled coil</keyword>
<keyword evidence="2 7" id="KW-0812">Transmembrane</keyword>
<comment type="caution">
    <text evidence="9">The sequence shown here is derived from an EMBL/GenBank/DDBJ whole genome shotgun (WGS) entry which is preliminary data.</text>
</comment>
<feature type="compositionally biased region" description="Pro residues" evidence="6">
    <location>
        <begin position="810"/>
        <end position="820"/>
    </location>
</feature>
<feature type="region of interest" description="Disordered" evidence="6">
    <location>
        <begin position="400"/>
        <end position="461"/>
    </location>
</feature>
<feature type="region of interest" description="Disordered" evidence="6">
    <location>
        <begin position="295"/>
        <end position="314"/>
    </location>
</feature>
<feature type="region of interest" description="Disordered" evidence="6">
    <location>
        <begin position="234"/>
        <end position="282"/>
    </location>
</feature>
<accession>A0A813BPD9</accession>
<dbReference type="OrthoDB" id="445739at2759"/>
<comment type="subcellular location">
    <subcellularLocation>
        <location evidence="1">Membrane</location>
        <topology evidence="1">Single-pass membrane protein</topology>
    </subcellularLocation>
</comment>
<keyword evidence="10" id="KW-1185">Reference proteome</keyword>
<dbReference type="EMBL" id="CAJNJA010076953">
    <property type="protein sequence ID" value="CAE7918900.1"/>
    <property type="molecule type" value="Genomic_DNA"/>
</dbReference>